<evidence type="ECO:0000256" key="3">
    <source>
        <dbReference type="ARBA" id="ARBA00022801"/>
    </source>
</evidence>
<dbReference type="PANTHER" id="PTHR31451:SF40">
    <property type="entry name" value="GLYCOSIDE HYDROLASE FAMILY 5 DOMAIN-CONTAINING PROTEIN"/>
    <property type="match status" value="1"/>
</dbReference>
<gene>
    <name evidence="7" type="ORF">G6042_09730</name>
</gene>
<evidence type="ECO:0000256" key="2">
    <source>
        <dbReference type="ARBA" id="ARBA00012706"/>
    </source>
</evidence>
<keyword evidence="4" id="KW-0326">Glycosidase</keyword>
<dbReference type="RefSeq" id="WP_169524241.1">
    <property type="nucleotide sequence ID" value="NZ_JAAMPT010000207.1"/>
</dbReference>
<feature type="domain" description="Glycoside hydrolase family 5" evidence="6">
    <location>
        <begin position="22"/>
        <end position="423"/>
    </location>
</feature>
<protein>
    <recommendedName>
        <fullName evidence="2">mannan endo-1,4-beta-mannosidase</fullName>
        <ecNumber evidence="2">3.2.1.78</ecNumber>
    </recommendedName>
</protein>
<dbReference type="InterPro" id="IPR045053">
    <property type="entry name" value="MAN-like"/>
</dbReference>
<dbReference type="Proteomes" id="UP000767947">
    <property type="component" value="Unassembled WGS sequence"/>
</dbReference>
<evidence type="ECO:0000313" key="8">
    <source>
        <dbReference type="Proteomes" id="UP000767947"/>
    </source>
</evidence>
<dbReference type="PROSITE" id="PS51257">
    <property type="entry name" value="PROKAR_LIPOPROTEIN"/>
    <property type="match status" value="1"/>
</dbReference>
<dbReference type="PANTHER" id="PTHR31451">
    <property type="match status" value="1"/>
</dbReference>
<dbReference type="Gene3D" id="3.20.20.80">
    <property type="entry name" value="Glycosidases"/>
    <property type="match status" value="1"/>
</dbReference>
<evidence type="ECO:0000256" key="4">
    <source>
        <dbReference type="ARBA" id="ARBA00023295"/>
    </source>
</evidence>
<evidence type="ECO:0000259" key="6">
    <source>
        <dbReference type="Pfam" id="PF26410"/>
    </source>
</evidence>
<sequence length="425" mass="49106">MKRIATLLIAAILTISCQSEKSFIIVENSKFIKNGKPYHFVGTNYWYGALLGAKSGNRERLLKELDELKAYGISNLRVLVGAEGGNQDFTVREALQTEQGKYNEELLEGLDFLLSEMKKRDLTAILYLNNNWEWSGGMAKYLEWNGYGEVPNPNIAPNTWPQFMSYTSQFHSCKPCMDSFKKHIKFIINRTNSITNEKYTNDTTIMAWEVANEPRIFTKENEKAFTIWLNDVVDYMDNLDKNHLITTGSEGKAGSNDDLAAFKRTHTNKNIDYLTMHIWPKNWGWYKMEDEKGSTPIAIQKTIEYINEHIIVAKELNKPIVLEEFGYPRNQESLDRNASSEFRNQFYNAVFKRLDDAITKNEPFVALNFWGYAGIGKNNPKDGKWKKGDDYTTDPPQEPQGLNSVFSSEKETLDMMKKYNQKWNK</sequence>
<feature type="compositionally biased region" description="Basic and acidic residues" evidence="5">
    <location>
        <begin position="381"/>
        <end position="390"/>
    </location>
</feature>
<dbReference type="InterPro" id="IPR001547">
    <property type="entry name" value="Glyco_hydro_5"/>
</dbReference>
<keyword evidence="3" id="KW-0378">Hydrolase</keyword>
<name>A0ABX1QTK5_9FLAO</name>
<organism evidence="7 8">
    <name type="scientific">Flavobacterium solisilvae</name>
    <dbReference type="NCBI Taxonomy" id="1852019"/>
    <lineage>
        <taxon>Bacteria</taxon>
        <taxon>Pseudomonadati</taxon>
        <taxon>Bacteroidota</taxon>
        <taxon>Flavobacteriia</taxon>
        <taxon>Flavobacteriales</taxon>
        <taxon>Flavobacteriaceae</taxon>
        <taxon>Flavobacterium</taxon>
    </lineage>
</organism>
<dbReference type="Pfam" id="PF26410">
    <property type="entry name" value="GH5_mannosidase"/>
    <property type="match status" value="1"/>
</dbReference>
<reference evidence="7 8" key="1">
    <citation type="submission" date="2020-02" db="EMBL/GenBank/DDBJ databases">
        <title>Flavobacterium sp. genome.</title>
        <authorList>
            <person name="Jung H.S."/>
            <person name="Baek J.H."/>
            <person name="Jeon C.O."/>
        </authorList>
    </citation>
    <scope>NUCLEOTIDE SEQUENCE [LARGE SCALE GENOMIC DNA]</scope>
    <source>
        <strain evidence="7 8">SE-s27</strain>
    </source>
</reference>
<accession>A0ABX1QTK5</accession>
<comment type="catalytic activity">
    <reaction evidence="1">
        <text>Random hydrolysis of (1-&gt;4)-beta-D-mannosidic linkages in mannans, galactomannans and glucomannans.</text>
        <dbReference type="EC" id="3.2.1.78"/>
    </reaction>
</comment>
<evidence type="ECO:0000256" key="1">
    <source>
        <dbReference type="ARBA" id="ARBA00001678"/>
    </source>
</evidence>
<dbReference type="EMBL" id="JAAMPT010000207">
    <property type="protein sequence ID" value="NMH25546.1"/>
    <property type="molecule type" value="Genomic_DNA"/>
</dbReference>
<dbReference type="InterPro" id="IPR017853">
    <property type="entry name" value="GH"/>
</dbReference>
<dbReference type="EC" id="3.2.1.78" evidence="2"/>
<evidence type="ECO:0000313" key="7">
    <source>
        <dbReference type="EMBL" id="NMH25546.1"/>
    </source>
</evidence>
<proteinExistence type="predicted"/>
<evidence type="ECO:0000256" key="5">
    <source>
        <dbReference type="SAM" id="MobiDB-lite"/>
    </source>
</evidence>
<keyword evidence="8" id="KW-1185">Reference proteome</keyword>
<feature type="region of interest" description="Disordered" evidence="5">
    <location>
        <begin position="381"/>
        <end position="407"/>
    </location>
</feature>
<dbReference type="SUPFAM" id="SSF51445">
    <property type="entry name" value="(Trans)glycosidases"/>
    <property type="match status" value="1"/>
</dbReference>
<comment type="caution">
    <text evidence="7">The sequence shown here is derived from an EMBL/GenBank/DDBJ whole genome shotgun (WGS) entry which is preliminary data.</text>
</comment>